<dbReference type="EMBL" id="OZ004255">
    <property type="protein sequence ID" value="CAK7900800.1"/>
    <property type="molecule type" value="Genomic_DNA"/>
</dbReference>
<reference evidence="2 3" key="1">
    <citation type="submission" date="2024-01" db="EMBL/GenBank/DDBJ databases">
        <authorList>
            <consortium name="Genoscope - CEA"/>
            <person name="William W."/>
        </authorList>
    </citation>
    <scope>NUCLEOTIDE SEQUENCE [LARGE SCALE GENOMIC DNA]</scope>
    <source>
        <strain evidence="2 3">29B2s-10</strain>
    </source>
</reference>
<organism evidence="2 3">
    <name type="scientific">[Candida] anglica</name>
    <dbReference type="NCBI Taxonomy" id="148631"/>
    <lineage>
        <taxon>Eukaryota</taxon>
        <taxon>Fungi</taxon>
        <taxon>Dikarya</taxon>
        <taxon>Ascomycota</taxon>
        <taxon>Saccharomycotina</taxon>
        <taxon>Pichiomycetes</taxon>
        <taxon>Debaryomycetaceae</taxon>
        <taxon>Kurtzmaniella</taxon>
    </lineage>
</organism>
<feature type="compositionally biased region" description="Polar residues" evidence="1">
    <location>
        <begin position="42"/>
        <end position="57"/>
    </location>
</feature>
<keyword evidence="3" id="KW-1185">Reference proteome</keyword>
<evidence type="ECO:0000313" key="2">
    <source>
        <dbReference type="EMBL" id="CAK7900800.1"/>
    </source>
</evidence>
<gene>
    <name evidence="2" type="ORF">CAAN4_C09010</name>
</gene>
<dbReference type="Proteomes" id="UP001497600">
    <property type="component" value="Chromosome C"/>
</dbReference>
<feature type="region of interest" description="Disordered" evidence="1">
    <location>
        <begin position="42"/>
        <end position="72"/>
    </location>
</feature>
<accession>A0ABP0E9D8</accession>
<sequence>MKLHKGRRKRLLQKIGWVVVDSQEKFNDQAISINQSVYPTLPYSQLSGPPEQLSSSSPTPPRKESPSSSNASLTIRAKVRQMILSDPQWKERTGFPSHFYKTIQSCVFDVTPFPRLGPEEEPYIEEFDLQDPTGSDCGRPSSTNEQAASLRYKRWHRREALFKAAQRCQLKKE</sequence>
<protein>
    <submittedName>
        <fullName evidence="2">Uncharacterized protein</fullName>
    </submittedName>
</protein>
<evidence type="ECO:0000313" key="3">
    <source>
        <dbReference type="Proteomes" id="UP001497600"/>
    </source>
</evidence>
<evidence type="ECO:0000256" key="1">
    <source>
        <dbReference type="SAM" id="MobiDB-lite"/>
    </source>
</evidence>
<name>A0ABP0E9D8_9ASCO</name>
<proteinExistence type="predicted"/>